<dbReference type="EMBL" id="CP133720">
    <property type="protein sequence ID" value="WMW80168.1"/>
    <property type="molecule type" value="Genomic_DNA"/>
</dbReference>
<gene>
    <name evidence="2" type="ORF">RF679_16165</name>
</gene>
<dbReference type="CDD" id="cd19092">
    <property type="entry name" value="AKR_BsYcsN_EcYdhF-like"/>
    <property type="match status" value="1"/>
</dbReference>
<feature type="domain" description="NADP-dependent oxidoreductase" evidence="1">
    <location>
        <begin position="21"/>
        <end position="290"/>
    </location>
</feature>
<dbReference type="SUPFAM" id="SSF51430">
    <property type="entry name" value="NAD(P)-linked oxidoreductase"/>
    <property type="match status" value="1"/>
</dbReference>
<dbReference type="Pfam" id="PF00248">
    <property type="entry name" value="Aldo_ket_red"/>
    <property type="match status" value="1"/>
</dbReference>
<evidence type="ECO:0000259" key="1">
    <source>
        <dbReference type="Pfam" id="PF00248"/>
    </source>
</evidence>
<organism evidence="2 3">
    <name type="scientific">Undibacterium cyanobacteriorum</name>
    <dbReference type="NCBI Taxonomy" id="3073561"/>
    <lineage>
        <taxon>Bacteria</taxon>
        <taxon>Pseudomonadati</taxon>
        <taxon>Pseudomonadota</taxon>
        <taxon>Betaproteobacteria</taxon>
        <taxon>Burkholderiales</taxon>
        <taxon>Oxalobacteraceae</taxon>
        <taxon>Undibacterium</taxon>
    </lineage>
</organism>
<name>A0ABY9RG23_9BURK</name>
<proteinExistence type="predicted"/>
<keyword evidence="3" id="KW-1185">Reference proteome</keyword>
<dbReference type="InterPro" id="IPR036812">
    <property type="entry name" value="NAD(P)_OxRdtase_dom_sf"/>
</dbReference>
<evidence type="ECO:0000313" key="2">
    <source>
        <dbReference type="EMBL" id="WMW80168.1"/>
    </source>
</evidence>
<accession>A0ABY9RG23</accession>
<dbReference type="Proteomes" id="UP001181355">
    <property type="component" value="Chromosome"/>
</dbReference>
<reference evidence="2" key="1">
    <citation type="submission" date="2023-09" db="EMBL/GenBank/DDBJ databases">
        <title>Undibacterium sp. 20NA77.5 isolated from freshwater.</title>
        <authorList>
            <person name="Le V."/>
            <person name="Ko S.-R."/>
            <person name="Ahn C.-Y."/>
            <person name="Oh H.-M."/>
        </authorList>
    </citation>
    <scope>NUCLEOTIDE SEQUENCE</scope>
    <source>
        <strain evidence="2">20NA77.5</strain>
    </source>
</reference>
<protein>
    <submittedName>
        <fullName evidence="2">Aldo/keto reductase</fullName>
    </submittedName>
</protein>
<dbReference type="Gene3D" id="3.20.20.100">
    <property type="entry name" value="NADP-dependent oxidoreductase domain"/>
    <property type="match status" value="1"/>
</dbReference>
<dbReference type="InterPro" id="IPR050523">
    <property type="entry name" value="AKR_Detox_Biosynth"/>
</dbReference>
<dbReference type="PANTHER" id="PTHR43364">
    <property type="entry name" value="NADH-SPECIFIC METHYLGLYOXAL REDUCTASE-RELATED"/>
    <property type="match status" value="1"/>
</dbReference>
<evidence type="ECO:0000313" key="3">
    <source>
        <dbReference type="Proteomes" id="UP001181355"/>
    </source>
</evidence>
<sequence length="303" mass="33863">MSQLLSPRIQIAEQGPEFSQIVLGLWRLSAWQMSVPDRVNFLEQALELGITTIDQADIYGDYTSESLLGEAFAFAPELARRFQIVTKCGIQFQSAQRPHQTSHIYDTSAQHITLSVENSLKAMRLDSIDLLLIHRPDPLMDADEMAHAFTRLREGGKVKHFGVSNFTPSQFQLLHSRFPLVTNQVECSLMQTQALEDGSFDLCQQLKMSPMIWSALGGGALFEGKTEQSQRVLTALTKIAAELRTTPATIAIAWLLRLPVKPLILTGSGRVEALREAVGATELVLNRPQWFDLWRASKGYDIP</sequence>
<dbReference type="InterPro" id="IPR023210">
    <property type="entry name" value="NADP_OxRdtase_dom"/>
</dbReference>
<dbReference type="RefSeq" id="WP_309481661.1">
    <property type="nucleotide sequence ID" value="NZ_CP133720.1"/>
</dbReference>
<dbReference type="PANTHER" id="PTHR43364:SF1">
    <property type="entry name" value="OXIDOREDUCTASE YDHF"/>
    <property type="match status" value="1"/>
</dbReference>